<evidence type="ECO:0000313" key="4">
    <source>
        <dbReference type="Proteomes" id="UP000239210"/>
    </source>
</evidence>
<comment type="caution">
    <text evidence="3">The sequence shown here is derived from an EMBL/GenBank/DDBJ whole genome shotgun (WGS) entry which is preliminary data.</text>
</comment>
<keyword evidence="2" id="KW-0472">Membrane</keyword>
<sequence>MSTPDPDDQRHGMTPRPKRGRALLLATFLGVIVFVFLFITLVSQCGTGEDTAQGPSSVVEHQVPSAVGV</sequence>
<protein>
    <submittedName>
        <fullName evidence="3">Uncharacterized protein</fullName>
    </submittedName>
</protein>
<evidence type="ECO:0000313" key="3">
    <source>
        <dbReference type="EMBL" id="PRY47824.1"/>
    </source>
</evidence>
<dbReference type="Proteomes" id="UP000239210">
    <property type="component" value="Unassembled WGS sequence"/>
</dbReference>
<reference evidence="3 4" key="1">
    <citation type="submission" date="2018-03" db="EMBL/GenBank/DDBJ databases">
        <title>Genomic Encyclopedia of Archaeal and Bacterial Type Strains, Phase II (KMG-II): from individual species to whole genera.</title>
        <authorList>
            <person name="Goeker M."/>
        </authorList>
    </citation>
    <scope>NUCLEOTIDE SEQUENCE [LARGE SCALE GENOMIC DNA]</scope>
    <source>
        <strain evidence="3 4">DSM 45416</strain>
    </source>
</reference>
<feature type="transmembrane region" description="Helical" evidence="2">
    <location>
        <begin position="21"/>
        <end position="42"/>
    </location>
</feature>
<dbReference type="AlphaFoldDB" id="A0A2T0TQ18"/>
<keyword evidence="2" id="KW-0812">Transmembrane</keyword>
<evidence type="ECO:0000256" key="2">
    <source>
        <dbReference type="SAM" id="Phobius"/>
    </source>
</evidence>
<proteinExistence type="predicted"/>
<dbReference type="RefSeq" id="WP_106278722.1">
    <property type="nucleotide sequence ID" value="NZ_PVTG01000011.1"/>
</dbReference>
<dbReference type="EMBL" id="PVTG01000011">
    <property type="protein sequence ID" value="PRY47824.1"/>
    <property type="molecule type" value="Genomic_DNA"/>
</dbReference>
<feature type="region of interest" description="Disordered" evidence="1">
    <location>
        <begin position="48"/>
        <end position="69"/>
    </location>
</feature>
<name>A0A2T0TQ18_9ACTN</name>
<gene>
    <name evidence="3" type="ORF">LY71_1113</name>
</gene>
<evidence type="ECO:0000256" key="1">
    <source>
        <dbReference type="SAM" id="MobiDB-lite"/>
    </source>
</evidence>
<organism evidence="3 4">
    <name type="scientific">Geodermatophilus tzadiensis</name>
    <dbReference type="NCBI Taxonomy" id="1137988"/>
    <lineage>
        <taxon>Bacteria</taxon>
        <taxon>Bacillati</taxon>
        <taxon>Actinomycetota</taxon>
        <taxon>Actinomycetes</taxon>
        <taxon>Geodermatophilales</taxon>
        <taxon>Geodermatophilaceae</taxon>
        <taxon>Geodermatophilus</taxon>
    </lineage>
</organism>
<keyword evidence="2" id="KW-1133">Transmembrane helix</keyword>
<keyword evidence="4" id="KW-1185">Reference proteome</keyword>
<accession>A0A2T0TQ18</accession>